<organism evidence="2 3">
    <name type="scientific">Choiromyces venosus 120613-1</name>
    <dbReference type="NCBI Taxonomy" id="1336337"/>
    <lineage>
        <taxon>Eukaryota</taxon>
        <taxon>Fungi</taxon>
        <taxon>Dikarya</taxon>
        <taxon>Ascomycota</taxon>
        <taxon>Pezizomycotina</taxon>
        <taxon>Pezizomycetes</taxon>
        <taxon>Pezizales</taxon>
        <taxon>Tuberaceae</taxon>
        <taxon>Choiromyces</taxon>
    </lineage>
</organism>
<keyword evidence="1" id="KW-1133">Transmembrane helix</keyword>
<reference evidence="2 3" key="1">
    <citation type="journal article" date="2018" name="Nat. Ecol. Evol.">
        <title>Pezizomycetes genomes reveal the molecular basis of ectomycorrhizal truffle lifestyle.</title>
        <authorList>
            <person name="Murat C."/>
            <person name="Payen T."/>
            <person name="Noel B."/>
            <person name="Kuo A."/>
            <person name="Morin E."/>
            <person name="Chen J."/>
            <person name="Kohler A."/>
            <person name="Krizsan K."/>
            <person name="Balestrini R."/>
            <person name="Da Silva C."/>
            <person name="Montanini B."/>
            <person name="Hainaut M."/>
            <person name="Levati E."/>
            <person name="Barry K.W."/>
            <person name="Belfiori B."/>
            <person name="Cichocki N."/>
            <person name="Clum A."/>
            <person name="Dockter R.B."/>
            <person name="Fauchery L."/>
            <person name="Guy J."/>
            <person name="Iotti M."/>
            <person name="Le Tacon F."/>
            <person name="Lindquist E.A."/>
            <person name="Lipzen A."/>
            <person name="Malagnac F."/>
            <person name="Mello A."/>
            <person name="Molinier V."/>
            <person name="Miyauchi S."/>
            <person name="Poulain J."/>
            <person name="Riccioni C."/>
            <person name="Rubini A."/>
            <person name="Sitrit Y."/>
            <person name="Splivallo R."/>
            <person name="Traeger S."/>
            <person name="Wang M."/>
            <person name="Zifcakova L."/>
            <person name="Wipf D."/>
            <person name="Zambonelli A."/>
            <person name="Paolocci F."/>
            <person name="Nowrousian M."/>
            <person name="Ottonello S."/>
            <person name="Baldrian P."/>
            <person name="Spatafora J.W."/>
            <person name="Henrissat B."/>
            <person name="Nagy L.G."/>
            <person name="Aury J.M."/>
            <person name="Wincker P."/>
            <person name="Grigoriev I.V."/>
            <person name="Bonfante P."/>
            <person name="Martin F.M."/>
        </authorList>
    </citation>
    <scope>NUCLEOTIDE SEQUENCE [LARGE SCALE GENOMIC DNA]</scope>
    <source>
        <strain evidence="2 3">120613-1</strain>
    </source>
</reference>
<keyword evidence="1" id="KW-0812">Transmembrane</keyword>
<evidence type="ECO:0000313" key="3">
    <source>
        <dbReference type="Proteomes" id="UP000276215"/>
    </source>
</evidence>
<keyword evidence="1" id="KW-0472">Membrane</keyword>
<name>A0A3N4K8N9_9PEZI</name>
<evidence type="ECO:0000313" key="2">
    <source>
        <dbReference type="EMBL" id="RPB05828.1"/>
    </source>
</evidence>
<feature type="transmembrane region" description="Helical" evidence="1">
    <location>
        <begin position="43"/>
        <end position="64"/>
    </location>
</feature>
<dbReference type="EMBL" id="ML120352">
    <property type="protein sequence ID" value="RPB05828.1"/>
    <property type="molecule type" value="Genomic_DNA"/>
</dbReference>
<dbReference type="Proteomes" id="UP000276215">
    <property type="component" value="Unassembled WGS sequence"/>
</dbReference>
<protein>
    <submittedName>
        <fullName evidence="2">Uncharacterized protein</fullName>
    </submittedName>
</protein>
<proteinExistence type="predicted"/>
<accession>A0A3N4K8N9</accession>
<evidence type="ECO:0000256" key="1">
    <source>
        <dbReference type="SAM" id="Phobius"/>
    </source>
</evidence>
<keyword evidence="3" id="KW-1185">Reference proteome</keyword>
<dbReference type="AlphaFoldDB" id="A0A3N4K8N9"/>
<sequence length="70" mass="7989">MCILYFTTSITSLISQKQFFSYSFHPHHDALHPNPSFLPYSSWFSLIATLLLLLLYGSYVLNILSTSTLS</sequence>
<gene>
    <name evidence="2" type="ORF">L873DRAFT_548507</name>
</gene>